<dbReference type="UniPathway" id="UPA00299"/>
<protein>
    <recommendedName>
        <fullName evidence="4">Trehalose 6-phosphate phosphatase</fullName>
        <ecNumber evidence="4">3.1.3.12</ecNumber>
    </recommendedName>
</protein>
<evidence type="ECO:0000256" key="2">
    <source>
        <dbReference type="ARBA" id="ARBA00008770"/>
    </source>
</evidence>
<comment type="function">
    <text evidence="4">Removes the phosphate from trehalose 6-phosphate to produce free trehalose.</text>
</comment>
<comment type="cofactor">
    <cofactor evidence="4">
        <name>Mg(2+)</name>
        <dbReference type="ChEBI" id="CHEBI:18420"/>
    </cofactor>
</comment>
<comment type="catalytic activity">
    <reaction evidence="4">
        <text>alpha,alpha-trehalose 6-phosphate + H2O = alpha,alpha-trehalose + phosphate</text>
        <dbReference type="Rhea" id="RHEA:23420"/>
        <dbReference type="ChEBI" id="CHEBI:15377"/>
        <dbReference type="ChEBI" id="CHEBI:16551"/>
        <dbReference type="ChEBI" id="CHEBI:43474"/>
        <dbReference type="ChEBI" id="CHEBI:58429"/>
        <dbReference type="EC" id="3.1.3.12"/>
    </reaction>
</comment>
<accession>A0A844ZVJ1</accession>
<evidence type="ECO:0000256" key="4">
    <source>
        <dbReference type="RuleBase" id="RU361117"/>
    </source>
</evidence>
<name>A0A844ZVJ1_9SPHN</name>
<evidence type="ECO:0000313" key="5">
    <source>
        <dbReference type="EMBL" id="MXO91895.1"/>
    </source>
</evidence>
<evidence type="ECO:0000256" key="3">
    <source>
        <dbReference type="ARBA" id="ARBA00022801"/>
    </source>
</evidence>
<dbReference type="Proteomes" id="UP000442714">
    <property type="component" value="Unassembled WGS sequence"/>
</dbReference>
<dbReference type="Pfam" id="PF02358">
    <property type="entry name" value="Trehalose_PPase"/>
    <property type="match status" value="1"/>
</dbReference>
<dbReference type="InterPro" id="IPR044651">
    <property type="entry name" value="OTSB-like"/>
</dbReference>
<dbReference type="InterPro" id="IPR006379">
    <property type="entry name" value="HAD-SF_hydro_IIB"/>
</dbReference>
<sequence>MSSGQLPPPPPLDALLATGDVSLFLDFDGTLVDIASGPDSIDVPDNLAARLGALSKSLGGRLALVSGRGLDNLGQHAGALGIARAGSHGAERVLADGSALGDTPQPLDPDIVRQLKAIADASGALFERKSFGAALHYRAVPEKGPGIASEALAIAQADGLVAKHGKCVVELVRPGADKGAAVAAFMEIAPFSGSKPVFIGDDVTDEDGFAKAHEMGGFGIAIGERESQNAQFALDTVRDVHEWLGL</sequence>
<dbReference type="OrthoDB" id="9814913at2"/>
<comment type="similarity">
    <text evidence="2 4">Belongs to the trehalose phosphatase family.</text>
</comment>
<evidence type="ECO:0000313" key="6">
    <source>
        <dbReference type="Proteomes" id="UP000442714"/>
    </source>
</evidence>
<dbReference type="Gene3D" id="3.30.70.1020">
    <property type="entry name" value="Trehalose-6-phosphate phosphatase related protein, domain 2"/>
    <property type="match status" value="1"/>
</dbReference>
<comment type="pathway">
    <text evidence="1 4">Glycan biosynthesis; trehalose biosynthesis.</text>
</comment>
<dbReference type="EC" id="3.1.3.12" evidence="4"/>
<dbReference type="Gene3D" id="3.40.50.1000">
    <property type="entry name" value="HAD superfamily/HAD-like"/>
    <property type="match status" value="1"/>
</dbReference>
<dbReference type="InterPro" id="IPR023214">
    <property type="entry name" value="HAD_sf"/>
</dbReference>
<keyword evidence="6" id="KW-1185">Reference proteome</keyword>
<dbReference type="CDD" id="cd01627">
    <property type="entry name" value="HAD_TPP"/>
    <property type="match status" value="1"/>
</dbReference>
<dbReference type="NCBIfam" id="TIGR01484">
    <property type="entry name" value="HAD-SF-IIB"/>
    <property type="match status" value="1"/>
</dbReference>
<dbReference type="InterPro" id="IPR036412">
    <property type="entry name" value="HAD-like_sf"/>
</dbReference>
<dbReference type="AlphaFoldDB" id="A0A844ZVJ1"/>
<dbReference type="RefSeq" id="WP_160605708.1">
    <property type="nucleotide sequence ID" value="NZ_WTYX01000002.1"/>
</dbReference>
<keyword evidence="3 4" id="KW-0378">Hydrolase</keyword>
<dbReference type="PANTHER" id="PTHR43768">
    <property type="entry name" value="TREHALOSE 6-PHOSPHATE PHOSPHATASE"/>
    <property type="match status" value="1"/>
</dbReference>
<organism evidence="5 6">
    <name type="scientific">Pontixanthobacter aquaemixtae</name>
    <dbReference type="NCBI Taxonomy" id="1958940"/>
    <lineage>
        <taxon>Bacteria</taxon>
        <taxon>Pseudomonadati</taxon>
        <taxon>Pseudomonadota</taxon>
        <taxon>Alphaproteobacteria</taxon>
        <taxon>Sphingomonadales</taxon>
        <taxon>Erythrobacteraceae</taxon>
        <taxon>Pontixanthobacter</taxon>
    </lineage>
</organism>
<keyword evidence="4" id="KW-0479">Metal-binding</keyword>
<dbReference type="GO" id="GO:0046872">
    <property type="term" value="F:metal ion binding"/>
    <property type="evidence" value="ECO:0007669"/>
    <property type="project" value="UniProtKB-KW"/>
</dbReference>
<dbReference type="GO" id="GO:0005992">
    <property type="term" value="P:trehalose biosynthetic process"/>
    <property type="evidence" value="ECO:0007669"/>
    <property type="project" value="UniProtKB-UniPathway"/>
</dbReference>
<dbReference type="PANTHER" id="PTHR43768:SF3">
    <property type="entry name" value="TREHALOSE 6-PHOSPHATE PHOSPHATASE"/>
    <property type="match status" value="1"/>
</dbReference>
<dbReference type="SUPFAM" id="SSF56784">
    <property type="entry name" value="HAD-like"/>
    <property type="match status" value="1"/>
</dbReference>
<reference evidence="5 6" key="1">
    <citation type="submission" date="2019-12" db="EMBL/GenBank/DDBJ databases">
        <title>Genomic-based taxomic classification of the family Erythrobacteraceae.</title>
        <authorList>
            <person name="Xu L."/>
        </authorList>
    </citation>
    <scope>NUCLEOTIDE SEQUENCE [LARGE SCALE GENOMIC DNA]</scope>
    <source>
        <strain evidence="5 6">KCTC 52763</strain>
    </source>
</reference>
<dbReference type="NCBIfam" id="TIGR00685">
    <property type="entry name" value="T6PP"/>
    <property type="match status" value="1"/>
</dbReference>
<gene>
    <name evidence="5" type="primary">otsB</name>
    <name evidence="5" type="ORF">GRI41_13755</name>
</gene>
<comment type="caution">
    <text evidence="5">The sequence shown here is derived from an EMBL/GenBank/DDBJ whole genome shotgun (WGS) entry which is preliminary data.</text>
</comment>
<dbReference type="GO" id="GO:0004805">
    <property type="term" value="F:trehalose-phosphatase activity"/>
    <property type="evidence" value="ECO:0007669"/>
    <property type="project" value="UniProtKB-EC"/>
</dbReference>
<evidence type="ECO:0000256" key="1">
    <source>
        <dbReference type="ARBA" id="ARBA00005199"/>
    </source>
</evidence>
<keyword evidence="4" id="KW-0460">Magnesium</keyword>
<dbReference type="EMBL" id="WTYX01000002">
    <property type="protein sequence ID" value="MXO91895.1"/>
    <property type="molecule type" value="Genomic_DNA"/>
</dbReference>
<proteinExistence type="inferred from homology"/>
<dbReference type="InterPro" id="IPR003337">
    <property type="entry name" value="Trehalose_PPase"/>
</dbReference>